<evidence type="ECO:0000256" key="6">
    <source>
        <dbReference type="HAMAP-Rule" id="MF_00735"/>
    </source>
</evidence>
<feature type="binding site" evidence="6">
    <location>
        <position position="135"/>
    </location>
    <ligand>
        <name>S-adenosyl-L-methionine</name>
        <dbReference type="ChEBI" id="CHEBI:59789"/>
    </ligand>
</feature>
<comment type="catalytic activity">
    <reaction evidence="6">
        <text>L-lysyl-[protein] + 3 S-adenosyl-L-methionine = N(6),N(6),N(6)-trimethyl-L-lysyl-[protein] + 3 S-adenosyl-L-homocysteine + 3 H(+)</text>
        <dbReference type="Rhea" id="RHEA:54192"/>
        <dbReference type="Rhea" id="RHEA-COMP:9752"/>
        <dbReference type="Rhea" id="RHEA-COMP:13826"/>
        <dbReference type="ChEBI" id="CHEBI:15378"/>
        <dbReference type="ChEBI" id="CHEBI:29969"/>
        <dbReference type="ChEBI" id="CHEBI:57856"/>
        <dbReference type="ChEBI" id="CHEBI:59789"/>
        <dbReference type="ChEBI" id="CHEBI:61961"/>
    </reaction>
</comment>
<comment type="similarity">
    <text evidence="1 6">Belongs to the methyltransferase superfamily. PrmA family.</text>
</comment>
<dbReference type="CDD" id="cd02440">
    <property type="entry name" value="AdoMet_MTases"/>
    <property type="match status" value="1"/>
</dbReference>
<dbReference type="Gene3D" id="3.40.50.150">
    <property type="entry name" value="Vaccinia Virus protein VP39"/>
    <property type="match status" value="1"/>
</dbReference>
<dbReference type="RefSeq" id="WP_420906041.1">
    <property type="nucleotide sequence ID" value="NZ_BAAFGK010000004.1"/>
</dbReference>
<proteinExistence type="inferred from homology"/>
<sequence length="288" mass="31572">MTWELRVMVDRPWDEPVAEWLADEGSMGVSTGLTGERLLVTGFFEDTVDRDDLEIRLRLSLAAHDVTLDGDAVAWRDLPDTDWAEAWKVDYQPLQVGKRLWIVPSWLALPADEPERLVIRMDPEMAFGSGTHATTRGCLELLEDLAATRPLGRVLDMGSGSGILAIWAALLGAESVLGTDLDPVAVETARRNVEANGVAGRVELVERADVPEGRFETGVANILASVLLENAARLVAAMAPGGWLILSGILREQAREIQLAFEGEGARLERSLFIEEWAVLLLRIGERA</sequence>
<dbReference type="PANTHER" id="PTHR43648:SF1">
    <property type="entry name" value="ELECTRON TRANSFER FLAVOPROTEIN BETA SUBUNIT LYSINE METHYLTRANSFERASE"/>
    <property type="match status" value="1"/>
</dbReference>
<comment type="subcellular location">
    <subcellularLocation>
        <location evidence="6">Cytoplasm</location>
    </subcellularLocation>
</comment>
<keyword evidence="2 6" id="KW-0963">Cytoplasm</keyword>
<evidence type="ECO:0000256" key="3">
    <source>
        <dbReference type="ARBA" id="ARBA00022603"/>
    </source>
</evidence>
<dbReference type="Pfam" id="PF06325">
    <property type="entry name" value="PrmA"/>
    <property type="match status" value="1"/>
</dbReference>
<accession>A0ABQ0CBU5</accession>
<feature type="binding site" evidence="6">
    <location>
        <position position="221"/>
    </location>
    <ligand>
        <name>S-adenosyl-L-methionine</name>
        <dbReference type="ChEBI" id="CHEBI:59789"/>
    </ligand>
</feature>
<feature type="binding site" evidence="6">
    <location>
        <position position="158"/>
    </location>
    <ligand>
        <name>S-adenosyl-L-methionine</name>
        <dbReference type="ChEBI" id="CHEBI:59789"/>
    </ligand>
</feature>
<keyword evidence="8" id="KW-1185">Reference proteome</keyword>
<keyword evidence="3 6" id="KW-0489">Methyltransferase</keyword>
<reference evidence="7 8" key="1">
    <citation type="submission" date="2024-05" db="EMBL/GenBank/DDBJ databases">
        <authorList>
            <consortium name="Candidatus Magnetaquicoccaceae bacterium FCR-1 genome sequencing consortium"/>
            <person name="Shimoshige H."/>
            <person name="Shimamura S."/>
            <person name="Taoka A."/>
            <person name="Kobayashi H."/>
            <person name="Maekawa T."/>
        </authorList>
    </citation>
    <scope>NUCLEOTIDE SEQUENCE [LARGE SCALE GENOMIC DNA]</scope>
    <source>
        <strain evidence="7 8">FCR-1</strain>
    </source>
</reference>
<dbReference type="EMBL" id="BAAFGK010000004">
    <property type="protein sequence ID" value="GAB0058366.1"/>
    <property type="molecule type" value="Genomic_DNA"/>
</dbReference>
<evidence type="ECO:0000256" key="4">
    <source>
        <dbReference type="ARBA" id="ARBA00022679"/>
    </source>
</evidence>
<comment type="function">
    <text evidence="6">Methylates ribosomal protein L11.</text>
</comment>
<keyword evidence="5 6" id="KW-0949">S-adenosyl-L-methionine</keyword>
<evidence type="ECO:0000256" key="2">
    <source>
        <dbReference type="ARBA" id="ARBA00022490"/>
    </source>
</evidence>
<evidence type="ECO:0000256" key="1">
    <source>
        <dbReference type="ARBA" id="ARBA00009741"/>
    </source>
</evidence>
<dbReference type="InterPro" id="IPR029063">
    <property type="entry name" value="SAM-dependent_MTases_sf"/>
</dbReference>
<dbReference type="NCBIfam" id="TIGR00406">
    <property type="entry name" value="prmA"/>
    <property type="match status" value="1"/>
</dbReference>
<comment type="caution">
    <text evidence="7">The sequence shown here is derived from an EMBL/GenBank/DDBJ whole genome shotgun (WGS) entry which is preliminary data.</text>
</comment>
<protein>
    <recommendedName>
        <fullName evidence="6">Ribosomal protein L11 methyltransferase</fullName>
        <shortName evidence="6">L11 Mtase</shortName>
        <ecNumber evidence="6">2.1.1.-</ecNumber>
    </recommendedName>
</protein>
<dbReference type="EC" id="2.1.1.-" evidence="6"/>
<reference evidence="7 8" key="2">
    <citation type="submission" date="2024-09" db="EMBL/GenBank/DDBJ databases">
        <title>Draft genome sequence of Candidatus Magnetaquicoccaceae bacterium FCR-1.</title>
        <authorList>
            <person name="Shimoshige H."/>
            <person name="Shimamura S."/>
            <person name="Taoka A."/>
            <person name="Kobayashi H."/>
            <person name="Maekawa T."/>
        </authorList>
    </citation>
    <scope>NUCLEOTIDE SEQUENCE [LARGE SCALE GENOMIC DNA]</scope>
    <source>
        <strain evidence="7 8">FCR-1</strain>
    </source>
</reference>
<evidence type="ECO:0000313" key="8">
    <source>
        <dbReference type="Proteomes" id="UP001628193"/>
    </source>
</evidence>
<name>A0ABQ0CBU5_9PROT</name>
<dbReference type="SUPFAM" id="SSF53335">
    <property type="entry name" value="S-adenosyl-L-methionine-dependent methyltransferases"/>
    <property type="match status" value="1"/>
</dbReference>
<keyword evidence="4 6" id="KW-0808">Transferase</keyword>
<evidence type="ECO:0000313" key="7">
    <source>
        <dbReference type="EMBL" id="GAB0058366.1"/>
    </source>
</evidence>
<dbReference type="HAMAP" id="MF_00735">
    <property type="entry name" value="Methyltr_PrmA"/>
    <property type="match status" value="1"/>
</dbReference>
<feature type="binding site" evidence="6">
    <location>
        <position position="180"/>
    </location>
    <ligand>
        <name>S-adenosyl-L-methionine</name>
        <dbReference type="ChEBI" id="CHEBI:59789"/>
    </ligand>
</feature>
<dbReference type="InterPro" id="IPR050078">
    <property type="entry name" value="Ribosomal_L11_MeTrfase_PrmA"/>
</dbReference>
<organism evidence="7 8">
    <name type="scientific">Candidatus Magnetaquiglobus chichijimensis</name>
    <dbReference type="NCBI Taxonomy" id="3141448"/>
    <lineage>
        <taxon>Bacteria</taxon>
        <taxon>Pseudomonadati</taxon>
        <taxon>Pseudomonadota</taxon>
        <taxon>Magnetococcia</taxon>
        <taxon>Magnetococcales</taxon>
        <taxon>Candidatus Magnetaquicoccaceae</taxon>
        <taxon>Candidatus Magnetaquiglobus</taxon>
    </lineage>
</organism>
<evidence type="ECO:0000256" key="5">
    <source>
        <dbReference type="ARBA" id="ARBA00022691"/>
    </source>
</evidence>
<dbReference type="PANTHER" id="PTHR43648">
    <property type="entry name" value="ELECTRON TRANSFER FLAVOPROTEIN BETA SUBUNIT LYSINE METHYLTRANSFERASE"/>
    <property type="match status" value="1"/>
</dbReference>
<dbReference type="InterPro" id="IPR004498">
    <property type="entry name" value="Ribosomal_PrmA_MeTrfase"/>
</dbReference>
<dbReference type="Proteomes" id="UP001628193">
    <property type="component" value="Unassembled WGS sequence"/>
</dbReference>
<gene>
    <name evidence="6" type="primary">prmA</name>
    <name evidence="7" type="ORF">SIID45300_02715</name>
</gene>